<protein>
    <recommendedName>
        <fullName evidence="2">PDZ domain-containing protein</fullName>
    </recommendedName>
</protein>
<dbReference type="PROSITE" id="PS50106">
    <property type="entry name" value="PDZ"/>
    <property type="match status" value="1"/>
</dbReference>
<organism evidence="3 4">
    <name type="scientific">Eptatretus burgeri</name>
    <name type="common">Inshore hagfish</name>
    <dbReference type="NCBI Taxonomy" id="7764"/>
    <lineage>
        <taxon>Eukaryota</taxon>
        <taxon>Metazoa</taxon>
        <taxon>Chordata</taxon>
        <taxon>Craniata</taxon>
        <taxon>Vertebrata</taxon>
        <taxon>Cyclostomata</taxon>
        <taxon>Myxini</taxon>
        <taxon>Myxiniformes</taxon>
        <taxon>Myxinidae</taxon>
        <taxon>Eptatretinae</taxon>
        <taxon>Eptatretus</taxon>
    </lineage>
</organism>
<dbReference type="Pfam" id="PF00595">
    <property type="entry name" value="PDZ"/>
    <property type="match status" value="1"/>
</dbReference>
<dbReference type="AlphaFoldDB" id="A0A8C4X1W1"/>
<feature type="compositionally biased region" description="Basic and acidic residues" evidence="1">
    <location>
        <begin position="277"/>
        <end position="292"/>
    </location>
</feature>
<feature type="domain" description="PDZ" evidence="2">
    <location>
        <begin position="183"/>
        <end position="268"/>
    </location>
</feature>
<feature type="region of interest" description="Disordered" evidence="1">
    <location>
        <begin position="276"/>
        <end position="333"/>
    </location>
</feature>
<evidence type="ECO:0000259" key="2">
    <source>
        <dbReference type="PROSITE" id="PS50106"/>
    </source>
</evidence>
<dbReference type="Proteomes" id="UP000694388">
    <property type="component" value="Unplaced"/>
</dbReference>
<dbReference type="PANTHER" id="PTHR11324">
    <property type="entry name" value="IL16-RELATED"/>
    <property type="match status" value="1"/>
</dbReference>
<feature type="region of interest" description="Disordered" evidence="1">
    <location>
        <begin position="347"/>
        <end position="375"/>
    </location>
</feature>
<dbReference type="PANTHER" id="PTHR11324:SF16">
    <property type="entry name" value="PDZ DOMAIN-CONTAINING PROTEIN 2"/>
    <property type="match status" value="1"/>
</dbReference>
<evidence type="ECO:0000313" key="3">
    <source>
        <dbReference type="Ensembl" id="ENSEBUP00000027329.1"/>
    </source>
</evidence>
<proteinExistence type="predicted"/>
<reference evidence="3" key="2">
    <citation type="submission" date="2025-09" db="UniProtKB">
        <authorList>
            <consortium name="Ensembl"/>
        </authorList>
    </citation>
    <scope>IDENTIFICATION</scope>
</reference>
<sequence length="592" mass="65194">MAMLRRQRHRDSYPLRHPTASDDSMAHGPVGTSTRVPQMCKLGSVSHSSLLQSSIATTANAAFLAPTRASNHGRSFSSPPAITCGQVNKIVGITPKAFPEMPSERSTESLCTTETMLLSSGMRKTNGQALMDNTKECGQLGRNPANGTKEKRPAKRSGKVLLAGKLNSMMMNTLGHGAYQMWTMHLTTEPRGLGLRVSVGRGLRSNFKGVLVIHMDEGGAAKRDGRLHHGDELLMVNGQALFGKGKEEAERILDSLVGVVRLLVARRLKQSNNCLDMDQKWPTKPKEGAEIHRRSRCVGSSPSQSHRNFHQEKDSSKEESWPHGEHLANGTAKDMLTVMDVFAKQKKSMEDRSTNHNNASGEELNDGHDLPGRCLSSHMENMLAQESPKEGTQRQKDQHVIKNNYLSRPASYPAASYEQEKDILEKLESQQPNDPMKDPHCTGSQAFLADLPGPHPGNCSSASLSHLTSLSTTSVNNMDRRTKHLGQRRSLHSFFRTKVDELMERNTLKQSVDTGSEQCKSKPDLLRTDNKRLQSVGEDAELVVASGAMNLQGRRSRKHSSPGKLELSSIKQVNTHALSPAAPHFLVVLLVW</sequence>
<dbReference type="InterPro" id="IPR001478">
    <property type="entry name" value="PDZ"/>
</dbReference>
<evidence type="ECO:0000313" key="4">
    <source>
        <dbReference type="Proteomes" id="UP000694388"/>
    </source>
</evidence>
<feature type="compositionally biased region" description="Basic and acidic residues" evidence="1">
    <location>
        <begin position="309"/>
        <end position="326"/>
    </location>
</feature>
<dbReference type="InterPro" id="IPR036034">
    <property type="entry name" value="PDZ_sf"/>
</dbReference>
<feature type="region of interest" description="Disordered" evidence="1">
    <location>
        <begin position="136"/>
        <end position="155"/>
    </location>
</feature>
<feature type="region of interest" description="Disordered" evidence="1">
    <location>
        <begin position="1"/>
        <end position="32"/>
    </location>
</feature>
<evidence type="ECO:0000256" key="1">
    <source>
        <dbReference type="SAM" id="MobiDB-lite"/>
    </source>
</evidence>
<reference evidence="3" key="1">
    <citation type="submission" date="2025-08" db="UniProtKB">
        <authorList>
            <consortium name="Ensembl"/>
        </authorList>
    </citation>
    <scope>IDENTIFICATION</scope>
</reference>
<dbReference type="Gene3D" id="2.30.42.10">
    <property type="match status" value="1"/>
</dbReference>
<accession>A0A8C4X1W1</accession>
<dbReference type="Ensembl" id="ENSEBUT00000027905.1">
    <property type="protein sequence ID" value="ENSEBUP00000027329.1"/>
    <property type="gene ID" value="ENSEBUG00000016752.1"/>
</dbReference>
<dbReference type="SMART" id="SM00228">
    <property type="entry name" value="PDZ"/>
    <property type="match status" value="1"/>
</dbReference>
<name>A0A8C4X1W1_EPTBU</name>
<keyword evidence="4" id="KW-1185">Reference proteome</keyword>
<dbReference type="SUPFAM" id="SSF50156">
    <property type="entry name" value="PDZ domain-like"/>
    <property type="match status" value="1"/>
</dbReference>